<name>A0AAN8K870_PATCE</name>
<comment type="caution">
    <text evidence="10">The sequence shown here is derived from an EMBL/GenBank/DDBJ whole genome shotgun (WGS) entry which is preliminary data.</text>
</comment>
<feature type="transmembrane region" description="Helical" evidence="8">
    <location>
        <begin position="346"/>
        <end position="365"/>
    </location>
</feature>
<evidence type="ECO:0000313" key="11">
    <source>
        <dbReference type="Proteomes" id="UP001347796"/>
    </source>
</evidence>
<evidence type="ECO:0000313" key="10">
    <source>
        <dbReference type="EMBL" id="KAK6187433.1"/>
    </source>
</evidence>
<dbReference type="InterPro" id="IPR036770">
    <property type="entry name" value="Ankyrin_rpt-contain_sf"/>
</dbReference>
<accession>A0AAN8K870</accession>
<keyword evidence="11" id="KW-1185">Reference proteome</keyword>
<comment type="catalytic activity">
    <reaction evidence="8">
        <text>L-cysteinyl-[protein] + hexadecanoyl-CoA = S-hexadecanoyl-L-cysteinyl-[protein] + CoA</text>
        <dbReference type="Rhea" id="RHEA:36683"/>
        <dbReference type="Rhea" id="RHEA-COMP:10131"/>
        <dbReference type="Rhea" id="RHEA-COMP:11032"/>
        <dbReference type="ChEBI" id="CHEBI:29950"/>
        <dbReference type="ChEBI" id="CHEBI:57287"/>
        <dbReference type="ChEBI" id="CHEBI:57379"/>
        <dbReference type="ChEBI" id="CHEBI:74151"/>
        <dbReference type="EC" id="2.3.1.225"/>
    </reaction>
</comment>
<dbReference type="SMART" id="SM00248">
    <property type="entry name" value="ANK"/>
    <property type="match status" value="4"/>
</dbReference>
<feature type="transmembrane region" description="Helical" evidence="8">
    <location>
        <begin position="284"/>
        <end position="300"/>
    </location>
</feature>
<feature type="repeat" description="ANK" evidence="7">
    <location>
        <begin position="47"/>
        <end position="79"/>
    </location>
</feature>
<evidence type="ECO:0000256" key="6">
    <source>
        <dbReference type="ARBA" id="ARBA00023136"/>
    </source>
</evidence>
<comment type="domain">
    <text evidence="8">The DHHC domain is required for palmitoyltransferase activity.</text>
</comment>
<dbReference type="EC" id="2.3.1.225" evidence="8"/>
<protein>
    <recommendedName>
        <fullName evidence="8">Palmitoyltransferase</fullName>
        <ecNumber evidence="8">2.3.1.225</ecNumber>
    </recommendedName>
</protein>
<keyword evidence="6 8" id="KW-0472">Membrane</keyword>
<keyword evidence="4 8" id="KW-1133">Transmembrane helix</keyword>
<organism evidence="10 11">
    <name type="scientific">Patella caerulea</name>
    <name type="common">Rayed Mediterranean limpet</name>
    <dbReference type="NCBI Taxonomy" id="87958"/>
    <lineage>
        <taxon>Eukaryota</taxon>
        <taxon>Metazoa</taxon>
        <taxon>Spiralia</taxon>
        <taxon>Lophotrochozoa</taxon>
        <taxon>Mollusca</taxon>
        <taxon>Gastropoda</taxon>
        <taxon>Patellogastropoda</taxon>
        <taxon>Patelloidea</taxon>
        <taxon>Patellidae</taxon>
        <taxon>Patella</taxon>
    </lineage>
</organism>
<dbReference type="PANTHER" id="PTHR24161">
    <property type="entry name" value="ANK_REP_REGION DOMAIN-CONTAINING PROTEIN-RELATED"/>
    <property type="match status" value="1"/>
</dbReference>
<dbReference type="Gene3D" id="1.25.40.20">
    <property type="entry name" value="Ankyrin repeat-containing domain"/>
    <property type="match status" value="2"/>
</dbReference>
<dbReference type="InterPro" id="IPR001594">
    <property type="entry name" value="Palmitoyltrfase_DHHC"/>
</dbReference>
<reference evidence="10 11" key="1">
    <citation type="submission" date="2024-01" db="EMBL/GenBank/DDBJ databases">
        <title>The genome of the rayed Mediterranean limpet Patella caerulea (Linnaeus, 1758).</title>
        <authorList>
            <person name="Anh-Thu Weber A."/>
            <person name="Halstead-Nussloch G."/>
        </authorList>
    </citation>
    <scope>NUCLEOTIDE SEQUENCE [LARGE SCALE GENOMIC DNA]</scope>
    <source>
        <strain evidence="10">AATW-2023a</strain>
        <tissue evidence="10">Whole specimen</tissue>
    </source>
</reference>
<dbReference type="Pfam" id="PF12796">
    <property type="entry name" value="Ank_2"/>
    <property type="match status" value="1"/>
</dbReference>
<proteinExistence type="inferred from homology"/>
<evidence type="ECO:0000256" key="7">
    <source>
        <dbReference type="PROSITE-ProRule" id="PRU00023"/>
    </source>
</evidence>
<dbReference type="AlphaFoldDB" id="A0AAN8K870"/>
<evidence type="ECO:0000256" key="2">
    <source>
        <dbReference type="ARBA" id="ARBA00022692"/>
    </source>
</evidence>
<evidence type="ECO:0000259" key="9">
    <source>
        <dbReference type="Pfam" id="PF01529"/>
    </source>
</evidence>
<dbReference type="PROSITE" id="PS50088">
    <property type="entry name" value="ANK_REPEAT"/>
    <property type="match status" value="2"/>
</dbReference>
<feature type="transmembrane region" description="Helical" evidence="8">
    <location>
        <begin position="259"/>
        <end position="278"/>
    </location>
</feature>
<evidence type="ECO:0000256" key="3">
    <source>
        <dbReference type="ARBA" id="ARBA00022737"/>
    </source>
</evidence>
<feature type="repeat" description="ANK" evidence="7">
    <location>
        <begin position="80"/>
        <end position="112"/>
    </location>
</feature>
<keyword evidence="5 7" id="KW-0040">ANK repeat</keyword>
<dbReference type="GO" id="GO:0019706">
    <property type="term" value="F:protein-cysteine S-palmitoyltransferase activity"/>
    <property type="evidence" value="ECO:0007669"/>
    <property type="project" value="UniProtKB-EC"/>
</dbReference>
<dbReference type="SUPFAM" id="SSF48403">
    <property type="entry name" value="Ankyrin repeat"/>
    <property type="match status" value="1"/>
</dbReference>
<comment type="subcellular location">
    <subcellularLocation>
        <location evidence="1">Membrane</location>
        <topology evidence="1">Multi-pass membrane protein</topology>
    </subcellularLocation>
</comment>
<feature type="transmembrane region" description="Helical" evidence="8">
    <location>
        <begin position="491"/>
        <end position="510"/>
    </location>
</feature>
<dbReference type="Pfam" id="PF01529">
    <property type="entry name" value="DHHC"/>
    <property type="match status" value="1"/>
</dbReference>
<dbReference type="InterPro" id="IPR002110">
    <property type="entry name" value="Ankyrin_rpt"/>
</dbReference>
<keyword evidence="8" id="KW-0808">Transferase</keyword>
<dbReference type="PROSITE" id="PS50297">
    <property type="entry name" value="ANK_REP_REGION"/>
    <property type="match status" value="2"/>
</dbReference>
<feature type="transmembrane region" description="Helical" evidence="8">
    <location>
        <begin position="320"/>
        <end position="340"/>
    </location>
</feature>
<gene>
    <name evidence="10" type="ORF">SNE40_005464</name>
</gene>
<evidence type="ECO:0000256" key="1">
    <source>
        <dbReference type="ARBA" id="ARBA00004141"/>
    </source>
</evidence>
<keyword evidence="8" id="KW-0012">Acyltransferase</keyword>
<keyword evidence="2 8" id="KW-0812">Transmembrane</keyword>
<evidence type="ECO:0000256" key="4">
    <source>
        <dbReference type="ARBA" id="ARBA00022989"/>
    </source>
</evidence>
<feature type="domain" description="Palmitoyltransferase DHHC" evidence="9">
    <location>
        <begin position="401"/>
        <end position="524"/>
    </location>
</feature>
<feature type="transmembrane region" description="Helical" evidence="8">
    <location>
        <begin position="445"/>
        <end position="467"/>
    </location>
</feature>
<dbReference type="PROSITE" id="PS50216">
    <property type="entry name" value="DHHC"/>
    <property type="match status" value="1"/>
</dbReference>
<dbReference type="EMBL" id="JAZGQO010000004">
    <property type="protein sequence ID" value="KAK6187433.1"/>
    <property type="molecule type" value="Genomic_DNA"/>
</dbReference>
<dbReference type="Proteomes" id="UP001347796">
    <property type="component" value="Unassembled WGS sequence"/>
</dbReference>
<dbReference type="Pfam" id="PF00023">
    <property type="entry name" value="Ank"/>
    <property type="match status" value="1"/>
</dbReference>
<evidence type="ECO:0000256" key="8">
    <source>
        <dbReference type="RuleBase" id="RU079119"/>
    </source>
</evidence>
<sequence>MAQKNPHGYVFSPEYNVLMQAITTSNGPAIQQILAGSPDLIHVKGWHGMTVLHRACLGGNFDVIHLLLRAGSDPNVPNNNGETSTHFACKRGNASVLHLVLEFGGDITAVDKQGRGAVHHAAESGSVCLLHYLHTVCNLGFQVVDSRLQTPFHIVCTYGHMDTLKYFLRKQRHDTMKMNIDGDTPLHILAREGHSHLCWLLLCETGCQALHTVNNAGYNPKDLAEQRDKIGHREITPVLQHFYNLSKYNRTIEVKGPVLLWYWFLLMPAGVYSLLIVLSHIVPPAFQGIIFLVGLFYIMFTQAKQLHRIQHVCRWPNPMYAGVFGAGLFHTFLAYFIIVFPYVSQYSVLLILSPLLLSILLYLYWKVLTIDPGVVKNSCYDNQLRRELTLLDLCQPPRKVEDFCIECEIVKPRLTKHCKLCRECYRDMDHHCLFLLRCVAGNNQIYFVWFICVCLLSMFIFVGISLFHCHNFYDRLPIHEMVGQLFLHDSWLLSLMIMNVLSMVWGVNLLRTQFAVIAEGLTNYFRPAGYESVLTAKEKMLNIVYFMLAKPPYVKNPQEEKVLNIHV</sequence>
<keyword evidence="3" id="KW-0677">Repeat</keyword>
<evidence type="ECO:0000256" key="5">
    <source>
        <dbReference type="ARBA" id="ARBA00023043"/>
    </source>
</evidence>
<dbReference type="PANTHER" id="PTHR24161:SF124">
    <property type="entry name" value="TRANSIENT RECEPTOR POTENTIAL CHANNEL PYREXIA"/>
    <property type="match status" value="1"/>
</dbReference>
<comment type="similarity">
    <text evidence="8">Belongs to the DHHC palmitoyltransferase family.</text>
</comment>
<dbReference type="GO" id="GO:0016020">
    <property type="term" value="C:membrane"/>
    <property type="evidence" value="ECO:0007669"/>
    <property type="project" value="UniProtKB-SubCell"/>
</dbReference>